<dbReference type="Proteomes" id="UP000217257">
    <property type="component" value="Chromosome"/>
</dbReference>
<feature type="signal peptide" evidence="1">
    <location>
        <begin position="1"/>
        <end position="19"/>
    </location>
</feature>
<feature type="chain" id="PRO_5013395335" description="Lipoprotein" evidence="1">
    <location>
        <begin position="20"/>
        <end position="105"/>
    </location>
</feature>
<dbReference type="EMBL" id="CP022098">
    <property type="protein sequence ID" value="ATB43903.1"/>
    <property type="molecule type" value="Genomic_DNA"/>
</dbReference>
<dbReference type="AlphaFoldDB" id="A0A250JJT3"/>
<protein>
    <recommendedName>
        <fullName evidence="4">Lipoprotein</fullName>
    </recommendedName>
</protein>
<dbReference type="KEGG" id="cfus:CYFUS_009384"/>
<evidence type="ECO:0000313" key="3">
    <source>
        <dbReference type="Proteomes" id="UP000217257"/>
    </source>
</evidence>
<sequence length="105" mass="11544">MRKQYFVALLLLWVSPALQGCCSQEPRDALSTAPDRECQTGVEDGMDIAVWKCVGQEHVVAHRRSSAFLGCSALEVERVPCGQLTPFEQEREGDACLNANDVHAP</sequence>
<accession>A0A250JJT3</accession>
<evidence type="ECO:0008006" key="4">
    <source>
        <dbReference type="Google" id="ProtNLM"/>
    </source>
</evidence>
<reference evidence="2 3" key="1">
    <citation type="submission" date="2017-06" db="EMBL/GenBank/DDBJ databases">
        <title>Sequencing and comparative analysis of myxobacterial genomes.</title>
        <authorList>
            <person name="Rupp O."/>
            <person name="Goesmann A."/>
            <person name="Sogaard-Andersen L."/>
        </authorList>
    </citation>
    <scope>NUCLEOTIDE SEQUENCE [LARGE SCALE GENOMIC DNA]</scope>
    <source>
        <strain evidence="2 3">DSM 52655</strain>
    </source>
</reference>
<evidence type="ECO:0000313" key="2">
    <source>
        <dbReference type="EMBL" id="ATB43903.1"/>
    </source>
</evidence>
<dbReference type="PROSITE" id="PS51257">
    <property type="entry name" value="PROKAR_LIPOPROTEIN"/>
    <property type="match status" value="1"/>
</dbReference>
<evidence type="ECO:0000256" key="1">
    <source>
        <dbReference type="SAM" id="SignalP"/>
    </source>
</evidence>
<name>A0A250JJT3_9BACT</name>
<organism evidence="2 3">
    <name type="scientific">Cystobacter fuscus</name>
    <dbReference type="NCBI Taxonomy" id="43"/>
    <lineage>
        <taxon>Bacteria</taxon>
        <taxon>Pseudomonadati</taxon>
        <taxon>Myxococcota</taxon>
        <taxon>Myxococcia</taxon>
        <taxon>Myxococcales</taxon>
        <taxon>Cystobacterineae</taxon>
        <taxon>Archangiaceae</taxon>
        <taxon>Cystobacter</taxon>
    </lineage>
</organism>
<gene>
    <name evidence="2" type="ORF">CYFUS_009384</name>
</gene>
<keyword evidence="1" id="KW-0732">Signal</keyword>
<proteinExistence type="predicted"/>